<organism evidence="1 2">
    <name type="scientific">Paenibacillus marchantiophytorum</name>
    <dbReference type="NCBI Taxonomy" id="1619310"/>
    <lineage>
        <taxon>Bacteria</taxon>
        <taxon>Bacillati</taxon>
        <taxon>Bacillota</taxon>
        <taxon>Bacilli</taxon>
        <taxon>Bacillales</taxon>
        <taxon>Paenibacillaceae</taxon>
        <taxon>Paenibacillus</taxon>
    </lineage>
</organism>
<comment type="caution">
    <text evidence="1">The sequence shown here is derived from an EMBL/GenBank/DDBJ whole genome shotgun (WGS) entry which is preliminary data.</text>
</comment>
<accession>A0ABQ1F1E4</accession>
<evidence type="ECO:0008006" key="3">
    <source>
        <dbReference type="Google" id="ProtNLM"/>
    </source>
</evidence>
<dbReference type="EMBL" id="BMHE01000029">
    <property type="protein sequence ID" value="GFZ95217.1"/>
    <property type="molecule type" value="Genomic_DNA"/>
</dbReference>
<sequence>MTNVKHRQHEIIKIIANKAYNQPLLDSGLLFQQDVRDNFYYASYLFAAAEDQAMPFAGEREAAKSKAENVLFHLLELQDQSPESETYGHWPLNLWPTPQEAAKNTLPVELMGSLMVYFYKRYAHVMNSELRSSFDSALKHIYQSNFYRKPLTSYGHHEAKYTAAKLIFGQLYEDKALVEDGYQSLCLTLDRIKKTGMVEYGALPWFWHWVQAFTCAWELTEDAAIQTTLTQMLDYLWDVRATYYLGGAWVGSHSRIWPHDMPRDTNVLHDYVQFGDFRLSDVMPRTEYAGFLAYEASAVVRDKALNRAAATEIKRQVPRQIGQASNEADVLHTYAYLTENFAVGGIWERIAEFDNEQHRWDISLPLDAAEGVNHLYFFHPGDKFKEGDLRHQSEYTEVLFHRNAVIASYLIPDDQPQQIWGCLPVGEWVEMSSGLFGLCGNVLIAIFIQQPYLRELQSDRSVVTSTNNQNAVVVEVIDLLAAQAQGIGSLQQFASSMNSRQPAFLTSNDGFSLTYKTLSEEALVLTCGTDRKITRLVNGQPVDFAAYTVT</sequence>
<dbReference type="RefSeq" id="WP_189015555.1">
    <property type="nucleotide sequence ID" value="NZ_BMHE01000029.1"/>
</dbReference>
<dbReference type="Proteomes" id="UP000615455">
    <property type="component" value="Unassembled WGS sequence"/>
</dbReference>
<evidence type="ECO:0000313" key="1">
    <source>
        <dbReference type="EMBL" id="GFZ95217.1"/>
    </source>
</evidence>
<name>A0ABQ1F1E4_9BACL</name>
<proteinExistence type="predicted"/>
<keyword evidence="2" id="KW-1185">Reference proteome</keyword>
<evidence type="ECO:0000313" key="2">
    <source>
        <dbReference type="Proteomes" id="UP000615455"/>
    </source>
</evidence>
<reference evidence="2" key="1">
    <citation type="journal article" date="2019" name="Int. J. Syst. Evol. Microbiol.">
        <title>The Global Catalogue of Microorganisms (GCM) 10K type strain sequencing project: providing services to taxonomists for standard genome sequencing and annotation.</title>
        <authorList>
            <consortium name="The Broad Institute Genomics Platform"/>
            <consortium name="The Broad Institute Genome Sequencing Center for Infectious Disease"/>
            <person name="Wu L."/>
            <person name="Ma J."/>
        </authorList>
    </citation>
    <scope>NUCLEOTIDE SEQUENCE [LARGE SCALE GENOMIC DNA]</scope>
    <source>
        <strain evidence="2">CGMCC 1.15043</strain>
    </source>
</reference>
<protein>
    <recommendedName>
        <fullName evidence="3">DUF2264 domain-containing protein</fullName>
    </recommendedName>
</protein>
<gene>
    <name evidence="1" type="ORF">GCM10008018_46880</name>
</gene>